<dbReference type="OrthoDB" id="9813074at2"/>
<comment type="similarity">
    <text evidence="2">Belongs to the peptidase S54 family.</text>
</comment>
<dbReference type="Pfam" id="PF14559">
    <property type="entry name" value="TPR_19"/>
    <property type="match status" value="1"/>
</dbReference>
<dbReference type="SUPFAM" id="SSF144091">
    <property type="entry name" value="Rhomboid-like"/>
    <property type="match status" value="1"/>
</dbReference>
<feature type="repeat" description="TPR" evidence="7">
    <location>
        <begin position="471"/>
        <end position="504"/>
    </location>
</feature>
<keyword evidence="3 8" id="KW-0812">Transmembrane</keyword>
<feature type="domain" description="Peptidase S54 rhomboid" evidence="9">
    <location>
        <begin position="230"/>
        <end position="363"/>
    </location>
</feature>
<feature type="transmembrane region" description="Helical" evidence="8">
    <location>
        <begin position="325"/>
        <end position="341"/>
    </location>
</feature>
<evidence type="ECO:0000259" key="9">
    <source>
        <dbReference type="Pfam" id="PF01694"/>
    </source>
</evidence>
<dbReference type="EMBL" id="LQWZ01000023">
    <property type="protein sequence ID" value="OAH56014.1"/>
    <property type="molecule type" value="Genomic_DNA"/>
</dbReference>
<comment type="subcellular location">
    <subcellularLocation>
        <location evidence="1">Membrane</location>
        <topology evidence="1">Multi-pass membrane protein</topology>
    </subcellularLocation>
</comment>
<dbReference type="InterPro" id="IPR022764">
    <property type="entry name" value="Peptidase_S54_rhomboid_dom"/>
</dbReference>
<protein>
    <recommendedName>
        <fullName evidence="9">Peptidase S54 rhomboid domain-containing protein</fullName>
    </recommendedName>
</protein>
<dbReference type="InterPro" id="IPR019734">
    <property type="entry name" value="TPR_rpt"/>
</dbReference>
<dbReference type="Pfam" id="PF01694">
    <property type="entry name" value="Rhomboid"/>
    <property type="match status" value="1"/>
</dbReference>
<dbReference type="PROSITE" id="PS50005">
    <property type="entry name" value="TPR"/>
    <property type="match status" value="1"/>
</dbReference>
<evidence type="ECO:0000313" key="11">
    <source>
        <dbReference type="Proteomes" id="UP000077271"/>
    </source>
</evidence>
<dbReference type="GO" id="GO:0004252">
    <property type="term" value="F:serine-type endopeptidase activity"/>
    <property type="evidence" value="ECO:0007669"/>
    <property type="project" value="InterPro"/>
</dbReference>
<dbReference type="PANTHER" id="PTHR43731:SF14">
    <property type="entry name" value="PRESENILIN-ASSOCIATED RHOMBOID-LIKE PROTEIN, MITOCHONDRIAL"/>
    <property type="match status" value="1"/>
</dbReference>
<dbReference type="InterPro" id="IPR035952">
    <property type="entry name" value="Rhomboid-like_sf"/>
</dbReference>
<dbReference type="RefSeq" id="WP_082860584.1">
    <property type="nucleotide sequence ID" value="NZ_LQWZ01000023.1"/>
</dbReference>
<reference evidence="10 11" key="1">
    <citation type="submission" date="2016-01" db="EMBL/GenBank/DDBJ databases">
        <title>Investigation of taxonomic status of Bacillus aminovorans.</title>
        <authorList>
            <person name="Verma A."/>
            <person name="Pal Y."/>
            <person name="Krishnamurthi S."/>
        </authorList>
    </citation>
    <scope>NUCLEOTIDE SEQUENCE [LARGE SCALE GENOMIC DNA]</scope>
    <source>
        <strain evidence="10 11">DSM 4337</strain>
    </source>
</reference>
<evidence type="ECO:0000256" key="7">
    <source>
        <dbReference type="PROSITE-ProRule" id="PRU00339"/>
    </source>
</evidence>
<dbReference type="SUPFAM" id="SSF48452">
    <property type="entry name" value="TPR-like"/>
    <property type="match status" value="1"/>
</dbReference>
<feature type="transmembrane region" description="Helical" evidence="8">
    <location>
        <begin position="239"/>
        <end position="259"/>
    </location>
</feature>
<accession>A0A177KS48</accession>
<organism evidence="10 11">
    <name type="scientific">Domibacillus aminovorans</name>
    <dbReference type="NCBI Taxonomy" id="29332"/>
    <lineage>
        <taxon>Bacteria</taxon>
        <taxon>Bacillati</taxon>
        <taxon>Bacillota</taxon>
        <taxon>Bacilli</taxon>
        <taxon>Bacillales</taxon>
        <taxon>Bacillaceae</taxon>
        <taxon>Domibacillus</taxon>
    </lineage>
</organism>
<evidence type="ECO:0000256" key="3">
    <source>
        <dbReference type="ARBA" id="ARBA00022692"/>
    </source>
</evidence>
<feature type="transmembrane region" description="Helical" evidence="8">
    <location>
        <begin position="295"/>
        <end position="313"/>
    </location>
</feature>
<dbReference type="Gene3D" id="1.25.40.10">
    <property type="entry name" value="Tetratricopeptide repeat domain"/>
    <property type="match status" value="1"/>
</dbReference>
<keyword evidence="5 8" id="KW-1133">Transmembrane helix</keyword>
<dbReference type="AlphaFoldDB" id="A0A177KS48"/>
<sequence length="520" mass="58530">MYESSDEMNIQTDVIFWRLAFFFVVEQEYTIARLSQDKREIWLENRSNKEAMLIRLKNQDLGWAAELGRDVKRIVWNGEQIRKKMGMRKLSLLNIVVSQHPPVDEYESYLKPVLSSKGGKTKADTLLFTGNGLSQSLRQLELVLSPVPERRDFDGAEDEAVAYERSVLSHEVKRKEEEERFFHYGKPFFTYIFTAINIILFIMMTFAGGSTNTAVLLEFGAKFNPLILEGEWWRFITPMFLHIGLLHLVMNSLALYYLGIAVEQIYGRLRFIWIYLFSGFTGSLLSFLLTPNLAAGASGAIFGLFGALLYFGVTKPKLFFRTMGMNVLFVIGINLVFGFTVPGIDNAGHIGGLIGGFLATGIVHFPKKRRVLQQLAFTIATVAAVAMGLMLGFQSGHAALDADSVNLRVQEEINAGNDAEAEQILKAFLEDGGEPSAETYFYLAFIEMGDGRLIEAEQHLRKATRERANFHEAHFNLSLIYMENGQLEKAKQSVEEALAYAPDEAKYQELAKNLSNGPGE</sequence>
<evidence type="ECO:0000256" key="2">
    <source>
        <dbReference type="ARBA" id="ARBA00009045"/>
    </source>
</evidence>
<evidence type="ECO:0000256" key="6">
    <source>
        <dbReference type="ARBA" id="ARBA00023136"/>
    </source>
</evidence>
<dbReference type="GO" id="GO:0016020">
    <property type="term" value="C:membrane"/>
    <property type="evidence" value="ECO:0007669"/>
    <property type="project" value="UniProtKB-SubCell"/>
</dbReference>
<dbReference type="Proteomes" id="UP000077271">
    <property type="component" value="Unassembled WGS sequence"/>
</dbReference>
<dbReference type="InterPro" id="IPR050925">
    <property type="entry name" value="Rhomboid_protease_S54"/>
</dbReference>
<evidence type="ECO:0000256" key="8">
    <source>
        <dbReference type="SAM" id="Phobius"/>
    </source>
</evidence>
<feature type="transmembrane region" description="Helical" evidence="8">
    <location>
        <begin position="347"/>
        <end position="363"/>
    </location>
</feature>
<evidence type="ECO:0000256" key="5">
    <source>
        <dbReference type="ARBA" id="ARBA00022989"/>
    </source>
</evidence>
<keyword evidence="4" id="KW-0378">Hydrolase</keyword>
<feature type="transmembrane region" description="Helical" evidence="8">
    <location>
        <begin position="188"/>
        <end position="207"/>
    </location>
</feature>
<dbReference type="PANTHER" id="PTHR43731">
    <property type="entry name" value="RHOMBOID PROTEASE"/>
    <property type="match status" value="1"/>
</dbReference>
<comment type="caution">
    <text evidence="10">The sequence shown here is derived from an EMBL/GenBank/DDBJ whole genome shotgun (WGS) entry which is preliminary data.</text>
</comment>
<keyword evidence="7" id="KW-0802">TPR repeat</keyword>
<feature type="transmembrane region" description="Helical" evidence="8">
    <location>
        <begin position="375"/>
        <end position="393"/>
    </location>
</feature>
<dbReference type="InterPro" id="IPR011990">
    <property type="entry name" value="TPR-like_helical_dom_sf"/>
</dbReference>
<feature type="transmembrane region" description="Helical" evidence="8">
    <location>
        <begin position="271"/>
        <end position="289"/>
    </location>
</feature>
<name>A0A177KS48_9BACI</name>
<evidence type="ECO:0000313" key="10">
    <source>
        <dbReference type="EMBL" id="OAH56014.1"/>
    </source>
</evidence>
<evidence type="ECO:0000256" key="1">
    <source>
        <dbReference type="ARBA" id="ARBA00004141"/>
    </source>
</evidence>
<dbReference type="Gene3D" id="1.20.1540.10">
    <property type="entry name" value="Rhomboid-like"/>
    <property type="match status" value="1"/>
</dbReference>
<keyword evidence="6 8" id="KW-0472">Membrane</keyword>
<gene>
    <name evidence="10" type="ORF">AWH48_04905</name>
</gene>
<dbReference type="SMART" id="SM00028">
    <property type="entry name" value="TPR"/>
    <property type="match status" value="2"/>
</dbReference>
<evidence type="ECO:0000256" key="4">
    <source>
        <dbReference type="ARBA" id="ARBA00022801"/>
    </source>
</evidence>
<proteinExistence type="inferred from homology"/>